<reference evidence="2" key="1">
    <citation type="submission" date="2021-04" db="EMBL/GenBank/DDBJ databases">
        <title>Genome sequence of Serratia sp. arafor3.</title>
        <authorList>
            <person name="Besaury L."/>
        </authorList>
    </citation>
    <scope>NUCLEOTIDE SEQUENCE</scope>
    <source>
        <strain evidence="2">Arafor3</strain>
    </source>
</reference>
<gene>
    <name evidence="2" type="ORF">KAJ71_16630</name>
</gene>
<dbReference type="InterPro" id="IPR036264">
    <property type="entry name" value="Bact_exopeptidase_dim_dom"/>
</dbReference>
<proteinExistence type="predicted"/>
<comment type="caution">
    <text evidence="2">The sequence shown here is derived from an EMBL/GenBank/DDBJ whole genome shotgun (WGS) entry which is preliminary data.</text>
</comment>
<dbReference type="SUPFAM" id="SSF55031">
    <property type="entry name" value="Bacterial exopeptidase dimerisation domain"/>
    <property type="match status" value="1"/>
</dbReference>
<feature type="domain" description="Peptidase M20 dimerisation" evidence="1">
    <location>
        <begin position="22"/>
        <end position="68"/>
    </location>
</feature>
<evidence type="ECO:0000313" key="2">
    <source>
        <dbReference type="EMBL" id="MCL1030636.1"/>
    </source>
</evidence>
<protein>
    <submittedName>
        <fullName evidence="2">Peptidase dimerization domain-containing protein</fullName>
    </submittedName>
</protein>
<organism evidence="2 3">
    <name type="scientific">Serratia silvae</name>
    <dbReference type="NCBI Taxonomy" id="2824122"/>
    <lineage>
        <taxon>Bacteria</taxon>
        <taxon>Pseudomonadati</taxon>
        <taxon>Pseudomonadota</taxon>
        <taxon>Gammaproteobacteria</taxon>
        <taxon>Enterobacterales</taxon>
        <taxon>Yersiniaceae</taxon>
        <taxon>Serratia</taxon>
    </lineage>
</organism>
<dbReference type="InterPro" id="IPR011650">
    <property type="entry name" value="Peptidase_M20_dimer"/>
</dbReference>
<dbReference type="Proteomes" id="UP001165275">
    <property type="component" value="Unassembled WGS sequence"/>
</dbReference>
<name>A0ABT0KF28_9GAMM</name>
<keyword evidence="3" id="KW-1185">Reference proteome</keyword>
<evidence type="ECO:0000313" key="3">
    <source>
        <dbReference type="Proteomes" id="UP001165275"/>
    </source>
</evidence>
<dbReference type="Pfam" id="PF07687">
    <property type="entry name" value="M20_dimer"/>
    <property type="match status" value="1"/>
</dbReference>
<dbReference type="RefSeq" id="WP_248946763.1">
    <property type="nucleotide sequence ID" value="NZ_CBCSGY010000015.1"/>
</dbReference>
<dbReference type="EMBL" id="JAGQDC010000014">
    <property type="protein sequence ID" value="MCL1030636.1"/>
    <property type="molecule type" value="Genomic_DNA"/>
</dbReference>
<evidence type="ECO:0000259" key="1">
    <source>
        <dbReference type="Pfam" id="PF07687"/>
    </source>
</evidence>
<dbReference type="Gene3D" id="3.30.70.360">
    <property type="match status" value="1"/>
</dbReference>
<accession>A0ABT0KF28</accession>
<sequence length="69" mass="7297">MPMKAKPSVDIFISTLGAQEPGVITVGSFQSGMASNVIADSAVLKLSVRALDPQVRELLEERIKTLVAA</sequence>